<evidence type="ECO:0000313" key="4">
    <source>
        <dbReference type="EMBL" id="CAG9179480.1"/>
    </source>
</evidence>
<dbReference type="InterPro" id="IPR016181">
    <property type="entry name" value="Acyl_CoA_acyltransferase"/>
</dbReference>
<dbReference type="InterPro" id="IPR050832">
    <property type="entry name" value="Bact_Acetyltransf"/>
</dbReference>
<keyword evidence="2" id="KW-0012">Acyltransferase</keyword>
<evidence type="ECO:0000256" key="1">
    <source>
        <dbReference type="ARBA" id="ARBA00022679"/>
    </source>
</evidence>
<dbReference type="PANTHER" id="PTHR43877">
    <property type="entry name" value="AMINOALKYLPHOSPHONATE N-ACETYLTRANSFERASE-RELATED-RELATED"/>
    <property type="match status" value="1"/>
</dbReference>
<reference evidence="4 5" key="1">
    <citation type="submission" date="2021-08" db="EMBL/GenBank/DDBJ databases">
        <authorList>
            <person name="Peeters C."/>
        </authorList>
    </citation>
    <scope>NUCLEOTIDE SEQUENCE [LARGE SCALE GENOMIC DNA]</scope>
    <source>
        <strain evidence="4 5">LMG 21510</strain>
    </source>
</reference>
<evidence type="ECO:0000256" key="2">
    <source>
        <dbReference type="ARBA" id="ARBA00023315"/>
    </source>
</evidence>
<dbReference type="Gene3D" id="3.40.630.30">
    <property type="match status" value="1"/>
</dbReference>
<dbReference type="Pfam" id="PF13508">
    <property type="entry name" value="Acetyltransf_7"/>
    <property type="match status" value="1"/>
</dbReference>
<dbReference type="CDD" id="cd04301">
    <property type="entry name" value="NAT_SF"/>
    <property type="match status" value="1"/>
</dbReference>
<sequence length="142" mass="15250">MRPHPATRDDLEEIKALLRDCALDIADADCRIEQFLVVRDISGIIGCACVEQHGTTGVLKAIAVAERARSAGLGELLVGSLVADIRQRGVQTLVLRTDSATGFFSRLGFTPIPAEEIPPPLQPHLDIPADEPTAGTVMQAWL</sequence>
<keyword evidence="1" id="KW-0808">Transferase</keyword>
<organism evidence="4 5">
    <name type="scientific">Cupriavidus respiraculi</name>
    <dbReference type="NCBI Taxonomy" id="195930"/>
    <lineage>
        <taxon>Bacteria</taxon>
        <taxon>Pseudomonadati</taxon>
        <taxon>Pseudomonadota</taxon>
        <taxon>Betaproteobacteria</taxon>
        <taxon>Burkholderiales</taxon>
        <taxon>Burkholderiaceae</taxon>
        <taxon>Cupriavidus</taxon>
    </lineage>
</organism>
<accession>A0ABN7Z0N3</accession>
<evidence type="ECO:0000313" key="5">
    <source>
        <dbReference type="Proteomes" id="UP000721236"/>
    </source>
</evidence>
<keyword evidence="5" id="KW-1185">Reference proteome</keyword>
<evidence type="ECO:0000259" key="3">
    <source>
        <dbReference type="PROSITE" id="PS51186"/>
    </source>
</evidence>
<dbReference type="Proteomes" id="UP000721236">
    <property type="component" value="Unassembled WGS sequence"/>
</dbReference>
<dbReference type="EMBL" id="CAJZAH010000004">
    <property type="protein sequence ID" value="CAG9179480.1"/>
    <property type="molecule type" value="Genomic_DNA"/>
</dbReference>
<proteinExistence type="predicted"/>
<dbReference type="RefSeq" id="WP_222207279.1">
    <property type="nucleotide sequence ID" value="NZ_CAJZAH010000004.1"/>
</dbReference>
<name>A0ABN7Z0N3_9BURK</name>
<comment type="caution">
    <text evidence="4">The sequence shown here is derived from an EMBL/GenBank/DDBJ whole genome shotgun (WGS) entry which is preliminary data.</text>
</comment>
<feature type="domain" description="N-acetyltransferase" evidence="3">
    <location>
        <begin position="1"/>
        <end position="128"/>
    </location>
</feature>
<protein>
    <recommendedName>
        <fullName evidence="3">N-acetyltransferase domain-containing protein</fullName>
    </recommendedName>
</protein>
<dbReference type="InterPro" id="IPR000182">
    <property type="entry name" value="GNAT_dom"/>
</dbReference>
<dbReference type="SUPFAM" id="SSF55729">
    <property type="entry name" value="Acyl-CoA N-acyltransferases (Nat)"/>
    <property type="match status" value="1"/>
</dbReference>
<dbReference type="PROSITE" id="PS51186">
    <property type="entry name" value="GNAT"/>
    <property type="match status" value="1"/>
</dbReference>
<gene>
    <name evidence="4" type="ORF">LMG21510_03789</name>
</gene>